<evidence type="ECO:0000256" key="1">
    <source>
        <dbReference type="ARBA" id="ARBA00005420"/>
    </source>
</evidence>
<dbReference type="GO" id="GO:0016020">
    <property type="term" value="C:membrane"/>
    <property type="evidence" value="ECO:0007669"/>
    <property type="project" value="TreeGrafter"/>
</dbReference>
<proteinExistence type="inferred from homology"/>
<dbReference type="Gene3D" id="3.40.50.1820">
    <property type="entry name" value="alpha/beta hydrolase"/>
    <property type="match status" value="1"/>
</dbReference>
<accession>A0A835T873</accession>
<feature type="coiled-coil region" evidence="4">
    <location>
        <begin position="204"/>
        <end position="231"/>
    </location>
</feature>
<dbReference type="PANTHER" id="PTHR22753">
    <property type="entry name" value="TRANSMEMBRANE PROTEIN 68"/>
    <property type="match status" value="1"/>
</dbReference>
<comment type="caution">
    <text evidence="7">The sequence shown here is derived from an EMBL/GenBank/DDBJ whole genome shotgun (WGS) entry which is preliminary data.</text>
</comment>
<evidence type="ECO:0000313" key="7">
    <source>
        <dbReference type="EMBL" id="KAG2439231.1"/>
    </source>
</evidence>
<dbReference type="Pfam" id="PF03982">
    <property type="entry name" value="DAGAT"/>
    <property type="match status" value="1"/>
</dbReference>
<keyword evidence="4" id="KW-0175">Coiled coil</keyword>
<keyword evidence="3" id="KW-0012">Acyltransferase</keyword>
<dbReference type="InterPro" id="IPR007130">
    <property type="entry name" value="DAGAT"/>
</dbReference>
<feature type="region of interest" description="Disordered" evidence="5">
    <location>
        <begin position="251"/>
        <end position="312"/>
    </location>
</feature>
<dbReference type="Pfam" id="PF12146">
    <property type="entry name" value="Hydrolase_4"/>
    <property type="match status" value="1"/>
</dbReference>
<feature type="compositionally biased region" description="Pro residues" evidence="5">
    <location>
        <begin position="258"/>
        <end position="267"/>
    </location>
</feature>
<evidence type="ECO:0000256" key="4">
    <source>
        <dbReference type="SAM" id="Coils"/>
    </source>
</evidence>
<evidence type="ECO:0000256" key="5">
    <source>
        <dbReference type="SAM" id="MobiDB-lite"/>
    </source>
</evidence>
<dbReference type="EMBL" id="JAEHOC010000008">
    <property type="protein sequence ID" value="KAG2439231.1"/>
    <property type="molecule type" value="Genomic_DNA"/>
</dbReference>
<dbReference type="AlphaFoldDB" id="A0A835T873"/>
<evidence type="ECO:0000259" key="6">
    <source>
        <dbReference type="Pfam" id="PF12146"/>
    </source>
</evidence>
<dbReference type="GO" id="GO:0004144">
    <property type="term" value="F:diacylglycerol O-acyltransferase activity"/>
    <property type="evidence" value="ECO:0007669"/>
    <property type="project" value="UniProtKB-ARBA"/>
</dbReference>
<protein>
    <recommendedName>
        <fullName evidence="6">Serine aminopeptidase S33 domain-containing protein</fullName>
    </recommendedName>
</protein>
<feature type="region of interest" description="Disordered" evidence="5">
    <location>
        <begin position="670"/>
        <end position="695"/>
    </location>
</feature>
<dbReference type="PANTHER" id="PTHR22753:SF14">
    <property type="entry name" value="MONOACYLGLYCEROL_DIACYLGLYCEROL O-ACYLTRANSFERASE"/>
    <property type="match status" value="1"/>
</dbReference>
<dbReference type="OrthoDB" id="44277at2759"/>
<reference evidence="7" key="1">
    <citation type="journal article" date="2020" name="bioRxiv">
        <title>Comparative genomics of Chlamydomonas.</title>
        <authorList>
            <person name="Craig R.J."/>
            <person name="Hasan A.R."/>
            <person name="Ness R.W."/>
            <person name="Keightley P.D."/>
        </authorList>
    </citation>
    <scope>NUCLEOTIDE SEQUENCE</scope>
    <source>
        <strain evidence="7">SAG 7.73</strain>
    </source>
</reference>
<evidence type="ECO:0000256" key="2">
    <source>
        <dbReference type="ARBA" id="ARBA00022679"/>
    </source>
</evidence>
<name>A0A835T873_CHLIN</name>
<evidence type="ECO:0000313" key="8">
    <source>
        <dbReference type="Proteomes" id="UP000650467"/>
    </source>
</evidence>
<keyword evidence="8" id="KW-1185">Reference proteome</keyword>
<keyword evidence="2" id="KW-0808">Transferase</keyword>
<feature type="compositionally biased region" description="Low complexity" evidence="5">
    <location>
        <begin position="677"/>
        <end position="695"/>
    </location>
</feature>
<feature type="domain" description="Serine aminopeptidase S33" evidence="6">
    <location>
        <begin position="453"/>
        <end position="645"/>
    </location>
</feature>
<dbReference type="InterPro" id="IPR022742">
    <property type="entry name" value="Hydrolase_4"/>
</dbReference>
<comment type="similarity">
    <text evidence="1">Belongs to the diacylglycerol acyltransferase family.</text>
</comment>
<dbReference type="SUPFAM" id="SSF53474">
    <property type="entry name" value="alpha/beta-Hydrolases"/>
    <property type="match status" value="1"/>
</dbReference>
<dbReference type="InterPro" id="IPR029058">
    <property type="entry name" value="AB_hydrolase_fold"/>
</dbReference>
<feature type="compositionally biased region" description="Low complexity" evidence="5">
    <location>
        <begin position="268"/>
        <end position="280"/>
    </location>
</feature>
<gene>
    <name evidence="7" type="ORF">HXX76_004593</name>
</gene>
<evidence type="ECO:0000256" key="3">
    <source>
        <dbReference type="ARBA" id="ARBA00023315"/>
    </source>
</evidence>
<dbReference type="Proteomes" id="UP000650467">
    <property type="component" value="Unassembled WGS sequence"/>
</dbReference>
<sequence length="1009" mass="103532">MVSGPRVATQLHATPAPLCAPAAARALPAARNGRSLLLAASTSDAASGSGAGSSAGVVEVEVVAAPEQVAAPREAVLPAAPADAGAAPAPVGQDDDGDATNPIVVAAEVLSATATAVEAVAEAAVGAAEAAAAVAFAVATQGPPQAEQADITFSFAPPPAAASSAGAASDAPDAAPAAGAEAPAAVSNFSMTSLSSVEADADVVEAAAAAAAAARRALEEQELEAEAEAAADAAVIAAAVGAATTAAPASATGAGAAAPPPAPPPAPAGGAAPAAAPSSARRVRRRAPPVDLPIAEMMSRGKQPGGPARPFPPQVDLQRISDAVLGEPTIGPTFRDLFELSRRRTEALAAEAEAEAGVAGAQDQLDPAAAAAAAAAAGPLLYAPRFPRPAGSPDPSTLPLLVYLPGIDGTGLAAYRQFPGLAFKFDLRGVFMPPEDRTPFAGLVEAVAAQIEDEATGLDPSRPVYLLGESFGGIMALALAQRLSCVDRLILVNPATSFDRSPWPALGPLLPALPADAYKLLPVALSPILTNPISMARRAAAPGDPLPQQAVDLLYGLLDLIPELSSLRVVLPPQTLAWRLQLLAEGAAAVNPTLGKVKPRTLLLVGSNDMVIPSASEAPRLERSLPRCTSRVVAGGSHALLQESEVDLVRLIQDEDFYVSRRRLTRPNVPAGFNPDAAARPAPGGANFGTPGPLELPTPGELRRAVDGAGLGGLKRLVSPVFLSTDAGTGRVCLGLDKLPAPRSGPLLFVGNHQLFAPDMPLMIEHFLSSRGQLLRGLAHPMALGMGPGNGGPMPGRDSNGRFGRFLETFGAVPVSGRNLYQLLAAGEAALLYPGGVREALKLRNEQYALIWPRRAEFVRMAMKFGATIVPFAAVGAEDAAQVVLDRTDLLAAPLLGDFLRQQQDSMLRARRGVSEAAEVEESFISPLVALKPPARFYYLFGAPIATSAAQAEDRAEVEQTYGRVKSEVEGCLGYLLRKRESDPYKDLPQRLLYEAGWGGRRQAPTFSP</sequence>
<organism evidence="7 8">
    <name type="scientific">Chlamydomonas incerta</name>
    <dbReference type="NCBI Taxonomy" id="51695"/>
    <lineage>
        <taxon>Eukaryota</taxon>
        <taxon>Viridiplantae</taxon>
        <taxon>Chlorophyta</taxon>
        <taxon>core chlorophytes</taxon>
        <taxon>Chlorophyceae</taxon>
        <taxon>CS clade</taxon>
        <taxon>Chlamydomonadales</taxon>
        <taxon>Chlamydomonadaceae</taxon>
        <taxon>Chlamydomonas</taxon>
    </lineage>
</organism>